<comment type="catalytic activity">
    <reaction evidence="7">
        <text>L-threonyl-[protein] + ATP = O-phospho-L-threonyl-[protein] + ADP + H(+)</text>
        <dbReference type="Rhea" id="RHEA:46608"/>
        <dbReference type="Rhea" id="RHEA-COMP:11060"/>
        <dbReference type="Rhea" id="RHEA-COMP:11605"/>
        <dbReference type="ChEBI" id="CHEBI:15378"/>
        <dbReference type="ChEBI" id="CHEBI:30013"/>
        <dbReference type="ChEBI" id="CHEBI:30616"/>
        <dbReference type="ChEBI" id="CHEBI:61977"/>
        <dbReference type="ChEBI" id="CHEBI:456216"/>
        <dbReference type="EC" id="2.7.11.1"/>
    </reaction>
</comment>
<keyword evidence="11" id="KW-1185">Reference proteome</keyword>
<dbReference type="PROSITE" id="PS00109">
    <property type="entry name" value="PROTEIN_KINASE_TYR"/>
    <property type="match status" value="1"/>
</dbReference>
<dbReference type="RefSeq" id="XP_056687436.1">
    <property type="nucleotide sequence ID" value="XM_056831458.1"/>
</dbReference>
<evidence type="ECO:0000256" key="4">
    <source>
        <dbReference type="ARBA" id="ARBA00022741"/>
    </source>
</evidence>
<comment type="catalytic activity">
    <reaction evidence="8">
        <text>L-seryl-[protein] + ATP = O-phospho-L-seryl-[protein] + ADP + H(+)</text>
        <dbReference type="Rhea" id="RHEA:17989"/>
        <dbReference type="Rhea" id="RHEA-COMP:9863"/>
        <dbReference type="Rhea" id="RHEA-COMP:11604"/>
        <dbReference type="ChEBI" id="CHEBI:15378"/>
        <dbReference type="ChEBI" id="CHEBI:29999"/>
        <dbReference type="ChEBI" id="CHEBI:30616"/>
        <dbReference type="ChEBI" id="CHEBI:83421"/>
        <dbReference type="ChEBI" id="CHEBI:456216"/>
        <dbReference type="EC" id="2.7.11.1"/>
    </reaction>
</comment>
<dbReference type="InterPro" id="IPR008266">
    <property type="entry name" value="Tyr_kinase_AS"/>
</dbReference>
<dbReference type="EC" id="2.7.11.1" evidence="1"/>
<dbReference type="SMART" id="SM00219">
    <property type="entry name" value="TyrKc"/>
    <property type="match status" value="1"/>
</dbReference>
<keyword evidence="5 12" id="KW-0418">Kinase</keyword>
<feature type="domain" description="Protein kinase" evidence="10">
    <location>
        <begin position="135"/>
        <end position="409"/>
    </location>
</feature>
<keyword evidence="2" id="KW-0723">Serine/threonine-protein kinase</keyword>
<evidence type="ECO:0000256" key="1">
    <source>
        <dbReference type="ARBA" id="ARBA00012513"/>
    </source>
</evidence>
<dbReference type="GeneID" id="110787040"/>
<evidence type="ECO:0000259" key="10">
    <source>
        <dbReference type="PROSITE" id="PS50011"/>
    </source>
</evidence>
<keyword evidence="9" id="KW-0812">Transmembrane</keyword>
<organism evidence="11 12">
    <name type="scientific">Spinacia oleracea</name>
    <name type="common">Spinach</name>
    <dbReference type="NCBI Taxonomy" id="3562"/>
    <lineage>
        <taxon>Eukaryota</taxon>
        <taxon>Viridiplantae</taxon>
        <taxon>Streptophyta</taxon>
        <taxon>Embryophyta</taxon>
        <taxon>Tracheophyta</taxon>
        <taxon>Spermatophyta</taxon>
        <taxon>Magnoliopsida</taxon>
        <taxon>eudicotyledons</taxon>
        <taxon>Gunneridae</taxon>
        <taxon>Pentapetalae</taxon>
        <taxon>Caryophyllales</taxon>
        <taxon>Chenopodiaceae</taxon>
        <taxon>Chenopodioideae</taxon>
        <taxon>Anserineae</taxon>
        <taxon>Spinacia</taxon>
    </lineage>
</organism>
<keyword evidence="6" id="KW-0067">ATP-binding</keyword>
<dbReference type="InterPro" id="IPR011009">
    <property type="entry name" value="Kinase-like_dom_sf"/>
</dbReference>
<dbReference type="InterPro" id="IPR032675">
    <property type="entry name" value="LRR_dom_sf"/>
</dbReference>
<accession>A0ABM3QVN6</accession>
<evidence type="ECO:0000313" key="12">
    <source>
        <dbReference type="RefSeq" id="XP_056687436.1"/>
    </source>
</evidence>
<dbReference type="PANTHER" id="PTHR48005">
    <property type="entry name" value="LEUCINE RICH REPEAT KINASE 2"/>
    <property type="match status" value="1"/>
</dbReference>
<keyword evidence="9" id="KW-1133">Transmembrane helix</keyword>
<evidence type="ECO:0000256" key="2">
    <source>
        <dbReference type="ARBA" id="ARBA00022527"/>
    </source>
</evidence>
<dbReference type="InterPro" id="IPR051420">
    <property type="entry name" value="Ser_Thr_Kinases_DiverseReg"/>
</dbReference>
<gene>
    <name evidence="12" type="primary">LOC110787040</name>
</gene>
<dbReference type="PANTHER" id="PTHR48005:SF16">
    <property type="entry name" value="MDIS1-INTERACTING RECEPTOR LIKE KINASE 2-LIKE ISOFORM X1"/>
    <property type="match status" value="1"/>
</dbReference>
<evidence type="ECO:0000313" key="11">
    <source>
        <dbReference type="Proteomes" id="UP000813463"/>
    </source>
</evidence>
<name>A0ABM3QVN6_SPIOL</name>
<dbReference type="Gene3D" id="3.30.200.20">
    <property type="entry name" value="Phosphorylase Kinase, domain 1"/>
    <property type="match status" value="1"/>
</dbReference>
<feature type="transmembrane region" description="Helical" evidence="9">
    <location>
        <begin position="68"/>
        <end position="94"/>
    </location>
</feature>
<dbReference type="Gene3D" id="3.80.10.10">
    <property type="entry name" value="Ribonuclease Inhibitor"/>
    <property type="match status" value="1"/>
</dbReference>
<evidence type="ECO:0000256" key="6">
    <source>
        <dbReference type="ARBA" id="ARBA00022840"/>
    </source>
</evidence>
<keyword evidence="12" id="KW-0675">Receptor</keyword>
<reference evidence="12" key="2">
    <citation type="submission" date="2025-08" db="UniProtKB">
        <authorList>
            <consortium name="RefSeq"/>
        </authorList>
    </citation>
    <scope>IDENTIFICATION</scope>
    <source>
        <tissue evidence="12">Leaf</tissue>
    </source>
</reference>
<dbReference type="InterPro" id="IPR020635">
    <property type="entry name" value="Tyr_kinase_cat_dom"/>
</dbReference>
<keyword evidence="9" id="KW-0472">Membrane</keyword>
<dbReference type="SUPFAM" id="SSF56112">
    <property type="entry name" value="Protein kinase-like (PK-like)"/>
    <property type="match status" value="1"/>
</dbReference>
<evidence type="ECO:0000256" key="5">
    <source>
        <dbReference type="ARBA" id="ARBA00022777"/>
    </source>
</evidence>
<evidence type="ECO:0000256" key="7">
    <source>
        <dbReference type="ARBA" id="ARBA00047899"/>
    </source>
</evidence>
<dbReference type="GO" id="GO:0016301">
    <property type="term" value="F:kinase activity"/>
    <property type="evidence" value="ECO:0007669"/>
    <property type="project" value="UniProtKB-KW"/>
</dbReference>
<keyword evidence="4" id="KW-0547">Nucleotide-binding</keyword>
<sequence length="421" mass="48052">MISLQFFDLSYNNISGSVPEDTFFLQRGLFIGNRYLCGNPFGLSPCSYNNSYTKHDSNYNSHRKRKKVVIVVVPLPISSVLLLSACAVAVWLYFQKYKQHNVKTIMTDIRNLESFICRIQRKFRFWEIKTATDDFSDAYLIEKGRYGSVYRASLSSGQVFAVKKLNMADFPLTNRRSFEYEIRTLTEVRHRNIIKLYGYCSAKGSTYLVYDYAERGSLRKMLYSEETTVELGWERRVNTVKGLAHAVSYLHHDCTPPIIHRDIAINNVLLDKEFEPRLSDFGTAKLLSSDTSNWTSVAGTHGYMAPELALTMRVTEKCDVYSYGVVALEVMMGKHPGELLFALSYSVQKHELLLKDILDQRMPPPTHHITKEVVPAVRLALLCTSTEPALRPTMSYVAQKLSARTHNQLSVPFETITLAEC</sequence>
<evidence type="ECO:0000256" key="8">
    <source>
        <dbReference type="ARBA" id="ARBA00048679"/>
    </source>
</evidence>
<dbReference type="Proteomes" id="UP000813463">
    <property type="component" value="Chromosome 6"/>
</dbReference>
<dbReference type="PROSITE" id="PS50011">
    <property type="entry name" value="PROTEIN_KINASE_DOM"/>
    <property type="match status" value="1"/>
</dbReference>
<evidence type="ECO:0000256" key="3">
    <source>
        <dbReference type="ARBA" id="ARBA00022679"/>
    </source>
</evidence>
<reference evidence="11" key="1">
    <citation type="journal article" date="2021" name="Nat. Commun.">
        <title>Genomic analyses provide insights into spinach domestication and the genetic basis of agronomic traits.</title>
        <authorList>
            <person name="Cai X."/>
            <person name="Sun X."/>
            <person name="Xu C."/>
            <person name="Sun H."/>
            <person name="Wang X."/>
            <person name="Ge C."/>
            <person name="Zhang Z."/>
            <person name="Wang Q."/>
            <person name="Fei Z."/>
            <person name="Jiao C."/>
            <person name="Wang Q."/>
        </authorList>
    </citation>
    <scope>NUCLEOTIDE SEQUENCE [LARGE SCALE GENOMIC DNA]</scope>
    <source>
        <strain evidence="11">cv. Varoflay</strain>
    </source>
</reference>
<evidence type="ECO:0000256" key="9">
    <source>
        <dbReference type="SAM" id="Phobius"/>
    </source>
</evidence>
<keyword evidence="3" id="KW-0808">Transferase</keyword>
<proteinExistence type="predicted"/>
<dbReference type="InterPro" id="IPR000719">
    <property type="entry name" value="Prot_kinase_dom"/>
</dbReference>
<dbReference type="Pfam" id="PF00069">
    <property type="entry name" value="Pkinase"/>
    <property type="match status" value="1"/>
</dbReference>
<protein>
    <recommendedName>
        <fullName evidence="1">non-specific serine/threonine protein kinase</fullName>
        <ecNumber evidence="1">2.7.11.1</ecNumber>
    </recommendedName>
</protein>
<dbReference type="Gene3D" id="1.10.510.10">
    <property type="entry name" value="Transferase(Phosphotransferase) domain 1"/>
    <property type="match status" value="1"/>
</dbReference>